<comment type="caution">
    <text evidence="3">The sequence shown here is derived from an EMBL/GenBank/DDBJ whole genome shotgun (WGS) entry which is preliminary data.</text>
</comment>
<evidence type="ECO:0000259" key="2">
    <source>
        <dbReference type="Pfam" id="PF20516"/>
    </source>
</evidence>
<feature type="domain" description="PD-(D/E)XK nuclease-like" evidence="2">
    <location>
        <begin position="168"/>
        <end position="404"/>
    </location>
</feature>
<gene>
    <name evidence="3" type="ORF">B0T18DRAFT_397053</name>
</gene>
<organism evidence="3 4">
    <name type="scientific">Schizothecium vesticola</name>
    <dbReference type="NCBI Taxonomy" id="314040"/>
    <lineage>
        <taxon>Eukaryota</taxon>
        <taxon>Fungi</taxon>
        <taxon>Dikarya</taxon>
        <taxon>Ascomycota</taxon>
        <taxon>Pezizomycotina</taxon>
        <taxon>Sordariomycetes</taxon>
        <taxon>Sordariomycetidae</taxon>
        <taxon>Sordariales</taxon>
        <taxon>Schizotheciaceae</taxon>
        <taxon>Schizothecium</taxon>
    </lineage>
</organism>
<keyword evidence="4" id="KW-1185">Reference proteome</keyword>
<accession>A0AA40F9C6</accession>
<dbReference type="Proteomes" id="UP001172155">
    <property type="component" value="Unassembled WGS sequence"/>
</dbReference>
<dbReference type="Pfam" id="PF20516">
    <property type="entry name" value="PDDEXK_12"/>
    <property type="match status" value="1"/>
</dbReference>
<proteinExistence type="predicted"/>
<reference evidence="3" key="1">
    <citation type="submission" date="2023-06" db="EMBL/GenBank/DDBJ databases">
        <title>Genome-scale phylogeny and comparative genomics of the fungal order Sordariales.</title>
        <authorList>
            <consortium name="Lawrence Berkeley National Laboratory"/>
            <person name="Hensen N."/>
            <person name="Bonometti L."/>
            <person name="Westerberg I."/>
            <person name="Brannstrom I.O."/>
            <person name="Guillou S."/>
            <person name="Cros-Aarteil S."/>
            <person name="Calhoun S."/>
            <person name="Haridas S."/>
            <person name="Kuo A."/>
            <person name="Mondo S."/>
            <person name="Pangilinan J."/>
            <person name="Riley R."/>
            <person name="LaButti K."/>
            <person name="Andreopoulos B."/>
            <person name="Lipzen A."/>
            <person name="Chen C."/>
            <person name="Yanf M."/>
            <person name="Daum C."/>
            <person name="Ng V."/>
            <person name="Clum A."/>
            <person name="Steindorff A."/>
            <person name="Ohm R."/>
            <person name="Martin F."/>
            <person name="Silar P."/>
            <person name="Natvig D."/>
            <person name="Lalanne C."/>
            <person name="Gautier V."/>
            <person name="Ament-velasquez S.L."/>
            <person name="Kruys A."/>
            <person name="Hutchinson M.I."/>
            <person name="Powell A.J."/>
            <person name="Barry K."/>
            <person name="Miller A.N."/>
            <person name="Grigoriev I.V."/>
            <person name="Debuchy R."/>
            <person name="Gladieux P."/>
            <person name="Thoren M.H."/>
            <person name="Johannesson H."/>
        </authorList>
    </citation>
    <scope>NUCLEOTIDE SEQUENCE</scope>
    <source>
        <strain evidence="3">SMH3187-1</strain>
    </source>
</reference>
<evidence type="ECO:0000313" key="3">
    <source>
        <dbReference type="EMBL" id="KAK0753520.1"/>
    </source>
</evidence>
<evidence type="ECO:0000256" key="1">
    <source>
        <dbReference type="SAM" id="MobiDB-lite"/>
    </source>
</evidence>
<feature type="region of interest" description="Disordered" evidence="1">
    <location>
        <begin position="23"/>
        <end position="63"/>
    </location>
</feature>
<name>A0AA40F9C6_9PEZI</name>
<protein>
    <recommendedName>
        <fullName evidence="2">PD-(D/E)XK nuclease-like domain-containing protein</fullName>
    </recommendedName>
</protein>
<feature type="compositionally biased region" description="Basic and acidic residues" evidence="1">
    <location>
        <begin position="36"/>
        <end position="48"/>
    </location>
</feature>
<dbReference type="AlphaFoldDB" id="A0AA40F9C6"/>
<dbReference type="EMBL" id="JAUKUD010000001">
    <property type="protein sequence ID" value="KAK0753520.1"/>
    <property type="molecule type" value="Genomic_DNA"/>
</dbReference>
<evidence type="ECO:0000313" key="4">
    <source>
        <dbReference type="Proteomes" id="UP001172155"/>
    </source>
</evidence>
<dbReference type="InterPro" id="IPR046797">
    <property type="entry name" value="PDDEXK_12"/>
</dbReference>
<sequence>MEPTANLVVEATWFEDFVSTSVTTSSTSPHASACHDGNRASSDNRDDSFSASAQKTAAHPSATRITIARTQRSGRSASPVKAPSGLRFTAHKEIQYKGALPATFEMRDLSAADTSLIRLLGRISTGQGILPRCLGEEIGLLGDELSPVQPWMLAGENDDPLLTRDPLALLYELYDAYGIRERSVRCDELEEAELAWSTHVHSPMLHLALKGRHTLQAETVSQASICRPLLPRDLSGRVVGDKMAGFCILFANLEAEEPAVWHHIRGLVGKERDEQLRTINQSTSTSLVLQPLAVAIATKATSGSELEAKVQLQSCMFAWLARMRRFLHLLGLNKRDQDAIMAKLSFPAIIVNGSSWHLYLFRDTPTAVAMYKVVRLGDTNSLLGIYQLLASLRVLATWAKGPFWTWFKQYILAY</sequence>